<dbReference type="Proteomes" id="UP000588017">
    <property type="component" value="Unassembled WGS sequence"/>
</dbReference>
<organism evidence="5 6">
    <name type="scientific">Chelatococcus composti</name>
    <dbReference type="NCBI Taxonomy" id="1743235"/>
    <lineage>
        <taxon>Bacteria</taxon>
        <taxon>Pseudomonadati</taxon>
        <taxon>Pseudomonadota</taxon>
        <taxon>Alphaproteobacteria</taxon>
        <taxon>Hyphomicrobiales</taxon>
        <taxon>Chelatococcaceae</taxon>
        <taxon>Chelatococcus</taxon>
    </lineage>
</organism>
<dbReference type="SUPFAM" id="SSF52833">
    <property type="entry name" value="Thioredoxin-like"/>
    <property type="match status" value="1"/>
</dbReference>
<dbReference type="PANTHER" id="PTHR13887:SF56">
    <property type="entry name" value="THIOREDOXIN-LIKE REDUCTASE RV2466C"/>
    <property type="match status" value="1"/>
</dbReference>
<dbReference type="InterPro" id="IPR036249">
    <property type="entry name" value="Thioredoxin-like_sf"/>
</dbReference>
<dbReference type="Pfam" id="PF13462">
    <property type="entry name" value="Thioredoxin_4"/>
    <property type="match status" value="1"/>
</dbReference>
<feature type="chain" id="PRO_5032745513" evidence="3">
    <location>
        <begin position="32"/>
        <end position="215"/>
    </location>
</feature>
<accession>A0A841KAT2</accession>
<dbReference type="Gene3D" id="3.40.30.10">
    <property type="entry name" value="Glutaredoxin"/>
    <property type="match status" value="1"/>
</dbReference>
<reference evidence="5 6" key="1">
    <citation type="submission" date="2020-08" db="EMBL/GenBank/DDBJ databases">
        <title>Genomic Encyclopedia of Type Strains, Phase IV (KMG-IV): sequencing the most valuable type-strain genomes for metagenomic binning, comparative biology and taxonomic classification.</title>
        <authorList>
            <person name="Goeker M."/>
        </authorList>
    </citation>
    <scope>NUCLEOTIDE SEQUENCE [LARGE SCALE GENOMIC DNA]</scope>
    <source>
        <strain evidence="5 6">DSM 101465</strain>
    </source>
</reference>
<name>A0A841KAT2_9HYPH</name>
<comment type="function">
    <text evidence="1">May be required for disulfide bond formation in some proteins.</text>
</comment>
<dbReference type="PANTHER" id="PTHR13887">
    <property type="entry name" value="GLUTATHIONE S-TRANSFERASE KAPPA"/>
    <property type="match status" value="1"/>
</dbReference>
<dbReference type="InterPro" id="IPR006311">
    <property type="entry name" value="TAT_signal"/>
</dbReference>
<feature type="signal peptide" evidence="3">
    <location>
        <begin position="1"/>
        <end position="31"/>
    </location>
</feature>
<dbReference type="PROSITE" id="PS51318">
    <property type="entry name" value="TAT"/>
    <property type="match status" value="1"/>
</dbReference>
<dbReference type="RefSeq" id="WP_183334842.1">
    <property type="nucleotide sequence ID" value="NZ_BMHX01000004.1"/>
</dbReference>
<proteinExistence type="inferred from homology"/>
<keyword evidence="3" id="KW-0732">Signal</keyword>
<dbReference type="EMBL" id="JACHEH010000004">
    <property type="protein sequence ID" value="MBB6168542.1"/>
    <property type="molecule type" value="Genomic_DNA"/>
</dbReference>
<evidence type="ECO:0000313" key="5">
    <source>
        <dbReference type="EMBL" id="MBB6168542.1"/>
    </source>
</evidence>
<gene>
    <name evidence="5" type="ORF">HNQ73_002172</name>
</gene>
<dbReference type="InterPro" id="IPR012336">
    <property type="entry name" value="Thioredoxin-like_fold"/>
</dbReference>
<dbReference type="InterPro" id="IPR013766">
    <property type="entry name" value="Thioredoxin_domain"/>
</dbReference>
<keyword evidence="5" id="KW-0413">Isomerase</keyword>
<evidence type="ECO:0000256" key="3">
    <source>
        <dbReference type="SAM" id="SignalP"/>
    </source>
</evidence>
<dbReference type="GO" id="GO:0016853">
    <property type="term" value="F:isomerase activity"/>
    <property type="evidence" value="ECO:0007669"/>
    <property type="project" value="UniProtKB-KW"/>
</dbReference>
<comment type="similarity">
    <text evidence="2">Belongs to the thioredoxin family. DsbA subfamily.</text>
</comment>
<evidence type="ECO:0000259" key="4">
    <source>
        <dbReference type="PROSITE" id="PS51352"/>
    </source>
</evidence>
<evidence type="ECO:0000313" key="6">
    <source>
        <dbReference type="Proteomes" id="UP000588017"/>
    </source>
</evidence>
<protein>
    <submittedName>
        <fullName evidence="5">Protein-disulfide isomerase</fullName>
    </submittedName>
</protein>
<comment type="caution">
    <text evidence="5">The sequence shown here is derived from an EMBL/GenBank/DDBJ whole genome shotgun (WGS) entry which is preliminary data.</text>
</comment>
<dbReference type="PROSITE" id="PS51352">
    <property type="entry name" value="THIOREDOXIN_2"/>
    <property type="match status" value="1"/>
</dbReference>
<dbReference type="AlphaFoldDB" id="A0A841KAT2"/>
<evidence type="ECO:0000256" key="2">
    <source>
        <dbReference type="ARBA" id="ARBA00005791"/>
    </source>
</evidence>
<feature type="domain" description="Thioredoxin" evidence="4">
    <location>
        <begin position="25"/>
        <end position="214"/>
    </location>
</feature>
<sequence length="215" mass="23182">MTTTRRRAIVNLAAGAALAVLGGLAALPAQAQSFSASELAVEGPLGDVVLGKADAPVTIIEYASVTCSHCATFHARTFPTLKEKYIDTGKVRFILREFPLDPLATAGFMLARCAGKEKYYPVTDMLFDKQQVWAFSDKPLDALLQLMKQAGFTQESFEACLKDQKVYDAVNAVKNRGVETFGVNATPTFFINGQKQSGALTVEELEKILTPLVGG</sequence>
<evidence type="ECO:0000256" key="1">
    <source>
        <dbReference type="ARBA" id="ARBA00003565"/>
    </source>
</evidence>
<keyword evidence="6" id="KW-1185">Reference proteome</keyword>